<evidence type="ECO:0000313" key="2">
    <source>
        <dbReference type="EMBL" id="ANZ39862.1"/>
    </source>
</evidence>
<dbReference type="Proteomes" id="UP000093053">
    <property type="component" value="Chromosome"/>
</dbReference>
<evidence type="ECO:0000259" key="1">
    <source>
        <dbReference type="PROSITE" id="PS50921"/>
    </source>
</evidence>
<reference evidence="2 3" key="1">
    <citation type="submission" date="2016-07" db="EMBL/GenBank/DDBJ databases">
        <title>Complete genome sequence of the Lentzea guizhouensis DHS C013.</title>
        <authorList>
            <person name="Cao C."/>
        </authorList>
    </citation>
    <scope>NUCLEOTIDE SEQUENCE [LARGE SCALE GENOMIC DNA]</scope>
    <source>
        <strain evidence="2 3">DHS C013</strain>
    </source>
</reference>
<dbReference type="InterPro" id="IPR036388">
    <property type="entry name" value="WH-like_DNA-bd_sf"/>
</dbReference>
<dbReference type="Pfam" id="PF03861">
    <property type="entry name" value="ANTAR"/>
    <property type="match status" value="1"/>
</dbReference>
<dbReference type="KEGG" id="led:BBK82_31265"/>
<dbReference type="SMART" id="SM01012">
    <property type="entry name" value="ANTAR"/>
    <property type="match status" value="1"/>
</dbReference>
<feature type="domain" description="ANTAR" evidence="1">
    <location>
        <begin position="10"/>
        <end position="71"/>
    </location>
</feature>
<dbReference type="InterPro" id="IPR005561">
    <property type="entry name" value="ANTAR"/>
</dbReference>
<dbReference type="EMBL" id="CP016793">
    <property type="protein sequence ID" value="ANZ39862.1"/>
    <property type="molecule type" value="Genomic_DNA"/>
</dbReference>
<proteinExistence type="predicted"/>
<keyword evidence="3" id="KW-1185">Reference proteome</keyword>
<organism evidence="2 3">
    <name type="scientific">Lentzea guizhouensis</name>
    <dbReference type="NCBI Taxonomy" id="1586287"/>
    <lineage>
        <taxon>Bacteria</taxon>
        <taxon>Bacillati</taxon>
        <taxon>Actinomycetota</taxon>
        <taxon>Actinomycetes</taxon>
        <taxon>Pseudonocardiales</taxon>
        <taxon>Pseudonocardiaceae</taxon>
        <taxon>Lentzea</taxon>
    </lineage>
</organism>
<dbReference type="AlphaFoldDB" id="A0A1B2HQ87"/>
<sequence>MRTVPTYDKSIDPAREVEQLREALDRQPVIEQAKGMLMLLRACSADEAFTVLRTVSQRVNVKVFDIAAVIVAAASGQHPPCSPDPRTVADVLQYVRGLKPGSPGVVSDGEVADHLGDGGLV</sequence>
<gene>
    <name evidence="2" type="ORF">BBK82_31265</name>
</gene>
<dbReference type="PROSITE" id="PS50921">
    <property type="entry name" value="ANTAR"/>
    <property type="match status" value="1"/>
</dbReference>
<dbReference type="GO" id="GO:0003723">
    <property type="term" value="F:RNA binding"/>
    <property type="evidence" value="ECO:0007669"/>
    <property type="project" value="InterPro"/>
</dbReference>
<accession>A0A1B2HQ87</accession>
<evidence type="ECO:0000313" key="3">
    <source>
        <dbReference type="Proteomes" id="UP000093053"/>
    </source>
</evidence>
<dbReference type="Gene3D" id="1.10.10.10">
    <property type="entry name" value="Winged helix-like DNA-binding domain superfamily/Winged helix DNA-binding domain"/>
    <property type="match status" value="1"/>
</dbReference>
<name>A0A1B2HQ87_9PSEU</name>
<dbReference type="SUPFAM" id="SSF52172">
    <property type="entry name" value="CheY-like"/>
    <property type="match status" value="1"/>
</dbReference>
<dbReference type="STRING" id="1586287.BBK82_31265"/>
<protein>
    <recommendedName>
        <fullName evidence="1">ANTAR domain-containing protein</fullName>
    </recommendedName>
</protein>
<dbReference type="InterPro" id="IPR011006">
    <property type="entry name" value="CheY-like_superfamily"/>
</dbReference>